<protein>
    <recommendedName>
        <fullName evidence="3">Transposase IS4-like domain-containing protein</fullName>
    </recommendedName>
</protein>
<organism evidence="1 2">
    <name type="scientific">Sutterella wadsworthensis HGA0223</name>
    <dbReference type="NCBI Taxonomy" id="1203554"/>
    <lineage>
        <taxon>Bacteria</taxon>
        <taxon>Pseudomonadati</taxon>
        <taxon>Pseudomonadota</taxon>
        <taxon>Betaproteobacteria</taxon>
        <taxon>Burkholderiales</taxon>
        <taxon>Sutterellaceae</taxon>
        <taxon>Sutterella</taxon>
    </lineage>
</organism>
<dbReference type="eggNOG" id="ENOG503490N">
    <property type="taxonomic scope" value="Bacteria"/>
</dbReference>
<evidence type="ECO:0000313" key="2">
    <source>
        <dbReference type="Proteomes" id="UP000014400"/>
    </source>
</evidence>
<dbReference type="AlphaFoldDB" id="S3BIS2"/>
<gene>
    <name evidence="1" type="ORF">HMPREF1476_01282</name>
</gene>
<proteinExistence type="predicted"/>
<comment type="caution">
    <text evidence="1">The sequence shown here is derived from an EMBL/GenBank/DDBJ whole genome shotgun (WGS) entry which is preliminary data.</text>
</comment>
<reference evidence="1 2" key="1">
    <citation type="submission" date="2013-04" db="EMBL/GenBank/DDBJ databases">
        <title>The Genome Sequence of Sutterella wadsworthensis HGA0223.</title>
        <authorList>
            <consortium name="The Broad Institute Genomics Platform"/>
            <person name="Earl A."/>
            <person name="Ward D."/>
            <person name="Feldgarden M."/>
            <person name="Gevers D."/>
            <person name="Schmidt T.M."/>
            <person name="Dover J."/>
            <person name="Dai D."/>
            <person name="Walker B."/>
            <person name="Young S."/>
            <person name="Zeng Q."/>
            <person name="Gargeya S."/>
            <person name="Fitzgerald M."/>
            <person name="Haas B."/>
            <person name="Abouelleil A."/>
            <person name="Allen A.W."/>
            <person name="Alvarado L."/>
            <person name="Arachchi H.M."/>
            <person name="Berlin A.M."/>
            <person name="Chapman S.B."/>
            <person name="Gainer-Dewar J."/>
            <person name="Goldberg J."/>
            <person name="Griggs A."/>
            <person name="Gujja S."/>
            <person name="Hansen M."/>
            <person name="Howarth C."/>
            <person name="Imamovic A."/>
            <person name="Ireland A."/>
            <person name="Larimer J."/>
            <person name="McCowan C."/>
            <person name="Murphy C."/>
            <person name="Pearson M."/>
            <person name="Poon T.W."/>
            <person name="Priest M."/>
            <person name="Roberts A."/>
            <person name="Saif S."/>
            <person name="Shea T."/>
            <person name="Sisk P."/>
            <person name="Sykes S."/>
            <person name="Wortman J."/>
            <person name="Nusbaum C."/>
            <person name="Birren B."/>
        </authorList>
    </citation>
    <scope>NUCLEOTIDE SEQUENCE [LARGE SCALE GENOMIC DNA]</scope>
    <source>
        <strain evidence="1 2">HGA0223</strain>
    </source>
</reference>
<dbReference type="EMBL" id="ATCF01000017">
    <property type="protein sequence ID" value="EPD99245.1"/>
    <property type="molecule type" value="Genomic_DNA"/>
</dbReference>
<accession>S3BIS2</accession>
<keyword evidence="2" id="KW-1185">Reference proteome</keyword>
<name>S3BIS2_9BURK</name>
<dbReference type="HOGENOM" id="CLU_121963_0_0_4"/>
<evidence type="ECO:0000313" key="1">
    <source>
        <dbReference type="EMBL" id="EPD99245.1"/>
    </source>
</evidence>
<dbReference type="PATRIC" id="fig|1203554.3.peg.1342"/>
<dbReference type="Proteomes" id="UP000014400">
    <property type="component" value="Unassembled WGS sequence"/>
</dbReference>
<sequence>MDSEQLREMHRYLVKKEPQHWMRNAAAVADACRYMGNFVIRTNVVQDPFIALSIYRARNIVEQSFQQFKNQTAGDRLYATSSTYMGKLFVQVLAQSLRLMMRMACRRNETATNRLPNNSLTKAFMQLRYLKANKPSDRNAWKTKEIPKKIRDLFTLLGLPLPPRVFRD</sequence>
<evidence type="ECO:0008006" key="3">
    <source>
        <dbReference type="Google" id="ProtNLM"/>
    </source>
</evidence>